<protein>
    <submittedName>
        <fullName evidence="2">Uncharacterized protein</fullName>
    </submittedName>
</protein>
<dbReference type="RefSeq" id="XP_024720249.1">
    <property type="nucleotide sequence ID" value="XM_024865681.1"/>
</dbReference>
<dbReference type="GeneID" id="36573762"/>
<reference evidence="2 3" key="1">
    <citation type="journal article" date="2018" name="New Phytol.">
        <title>Comparative genomics and transcriptomics depict ericoid mycorrhizal fungi as versatile saprotrophs and plant mutualists.</title>
        <authorList>
            <person name="Martino E."/>
            <person name="Morin E."/>
            <person name="Grelet G.A."/>
            <person name="Kuo A."/>
            <person name="Kohler A."/>
            <person name="Daghino S."/>
            <person name="Barry K.W."/>
            <person name="Cichocki N."/>
            <person name="Clum A."/>
            <person name="Dockter R.B."/>
            <person name="Hainaut M."/>
            <person name="Kuo R.C."/>
            <person name="LaButti K."/>
            <person name="Lindahl B.D."/>
            <person name="Lindquist E.A."/>
            <person name="Lipzen A."/>
            <person name="Khouja H.R."/>
            <person name="Magnuson J."/>
            <person name="Murat C."/>
            <person name="Ohm R.A."/>
            <person name="Singer S.W."/>
            <person name="Spatafora J.W."/>
            <person name="Wang M."/>
            <person name="Veneault-Fourrey C."/>
            <person name="Henrissat B."/>
            <person name="Grigoriev I.V."/>
            <person name="Martin F.M."/>
            <person name="Perotto S."/>
        </authorList>
    </citation>
    <scope>NUCLEOTIDE SEQUENCE [LARGE SCALE GENOMIC DNA]</scope>
    <source>
        <strain evidence="2 3">ATCC 22711</strain>
    </source>
</reference>
<feature type="compositionally biased region" description="Pro residues" evidence="1">
    <location>
        <begin position="127"/>
        <end position="136"/>
    </location>
</feature>
<feature type="compositionally biased region" description="Acidic residues" evidence="1">
    <location>
        <begin position="331"/>
        <end position="340"/>
    </location>
</feature>
<feature type="region of interest" description="Disordered" evidence="1">
    <location>
        <begin position="118"/>
        <end position="192"/>
    </location>
</feature>
<evidence type="ECO:0000313" key="2">
    <source>
        <dbReference type="EMBL" id="PSS16741.1"/>
    </source>
</evidence>
<evidence type="ECO:0000313" key="3">
    <source>
        <dbReference type="Proteomes" id="UP000241818"/>
    </source>
</evidence>
<dbReference type="EMBL" id="KZ679012">
    <property type="protein sequence ID" value="PSS16741.1"/>
    <property type="molecule type" value="Genomic_DNA"/>
</dbReference>
<feature type="compositionally biased region" description="Low complexity" evidence="1">
    <location>
        <begin position="137"/>
        <end position="149"/>
    </location>
</feature>
<dbReference type="InParanoid" id="A0A2T3B022"/>
<name>A0A2T3B022_AMORE</name>
<feature type="compositionally biased region" description="Basic and acidic residues" evidence="1">
    <location>
        <begin position="318"/>
        <end position="330"/>
    </location>
</feature>
<organism evidence="2 3">
    <name type="scientific">Amorphotheca resinae ATCC 22711</name>
    <dbReference type="NCBI Taxonomy" id="857342"/>
    <lineage>
        <taxon>Eukaryota</taxon>
        <taxon>Fungi</taxon>
        <taxon>Dikarya</taxon>
        <taxon>Ascomycota</taxon>
        <taxon>Pezizomycotina</taxon>
        <taxon>Leotiomycetes</taxon>
        <taxon>Helotiales</taxon>
        <taxon>Amorphothecaceae</taxon>
        <taxon>Amorphotheca</taxon>
    </lineage>
</organism>
<dbReference type="Proteomes" id="UP000241818">
    <property type="component" value="Unassembled WGS sequence"/>
</dbReference>
<proteinExistence type="predicted"/>
<sequence>MADKSNAGNYLAQMPIMTPPTRGPAATFPPANNPLTPVAHQQQASSFKTPPALPQVTIHQRQKLIDAITAVVADPGLLHEGYIPPMRNIDGYLQPGRPPFTSRQRLLVIDVLAAFQHRQRQARGAARPPPAPPPPSHSSHSSFDHSTPQQFRTPRARPHPPFPSNFPLNNPSSHSHPQASQQPKTPSSLQTQTTTALTLLPDILPIPDSEFAHMHYEANSLLPHLRISDAEPKTSNHQQQHGEERFLLEQRREEEVRVAVERGEEILPEYVSRGGEKGRRADASAWCTMEEWIKARRRGLERAAWELGEGYERNLRVLMEDSEGEGKGEEKSEEESEEEWKEAAEYAMHA</sequence>
<gene>
    <name evidence="2" type="ORF">M430DRAFT_276577</name>
</gene>
<feature type="compositionally biased region" description="Low complexity" evidence="1">
    <location>
        <begin position="165"/>
        <end position="192"/>
    </location>
</feature>
<keyword evidence="3" id="KW-1185">Reference proteome</keyword>
<feature type="region of interest" description="Disordered" evidence="1">
    <location>
        <begin position="318"/>
        <end position="350"/>
    </location>
</feature>
<accession>A0A2T3B022</accession>
<dbReference type="AlphaFoldDB" id="A0A2T3B022"/>
<evidence type="ECO:0000256" key="1">
    <source>
        <dbReference type="SAM" id="MobiDB-lite"/>
    </source>
</evidence>